<organism evidence="1 2">
    <name type="scientific">Ciceribacter selenitireducens ATCC BAA-1503</name>
    <dbReference type="NCBI Taxonomy" id="1336235"/>
    <lineage>
        <taxon>Bacteria</taxon>
        <taxon>Pseudomonadati</taxon>
        <taxon>Pseudomonadota</taxon>
        <taxon>Alphaproteobacteria</taxon>
        <taxon>Hyphomicrobiales</taxon>
        <taxon>Rhizobiaceae</taxon>
        <taxon>Ciceribacter</taxon>
    </lineage>
</organism>
<dbReference type="Proteomes" id="UP000254764">
    <property type="component" value="Unassembled WGS sequence"/>
</dbReference>
<protein>
    <submittedName>
        <fullName evidence="1">Uncharacterized protein</fullName>
    </submittedName>
</protein>
<gene>
    <name evidence="1" type="ORF">RHIZ70_2454</name>
</gene>
<name>A0A376AG09_9HYPH</name>
<dbReference type="AlphaFoldDB" id="A0A376AG09"/>
<keyword evidence="2" id="KW-1185">Reference proteome</keyword>
<dbReference type="EMBL" id="UEYP01000002">
    <property type="protein sequence ID" value="SSC66746.1"/>
    <property type="molecule type" value="Genomic_DNA"/>
</dbReference>
<evidence type="ECO:0000313" key="2">
    <source>
        <dbReference type="Proteomes" id="UP000254764"/>
    </source>
</evidence>
<proteinExistence type="predicted"/>
<reference evidence="2" key="1">
    <citation type="submission" date="2018-07" db="EMBL/GenBank/DDBJ databases">
        <authorList>
            <person name="Peiro R."/>
            <person name="Begona"/>
            <person name="Cbmso G."/>
            <person name="Lopez M."/>
            <person name="Gonzalez S."/>
        </authorList>
    </citation>
    <scope>NUCLEOTIDE SEQUENCE [LARGE SCALE GENOMIC DNA]</scope>
</reference>
<evidence type="ECO:0000313" key="1">
    <source>
        <dbReference type="EMBL" id="SSC66746.1"/>
    </source>
</evidence>
<accession>A0A376AG09</accession>
<sequence length="50" mass="5235">MFLTGPLTAILRSGSDITLTPDETTLRARRFTLNGSSAALGRLGPTCGAR</sequence>